<dbReference type="InterPro" id="IPR027477">
    <property type="entry name" value="Succ_DH/fumarate_Rdtase_cat_sf"/>
</dbReference>
<evidence type="ECO:0000313" key="6">
    <source>
        <dbReference type="EMBL" id="CRG91268.1"/>
    </source>
</evidence>
<feature type="domain" description="FAD-dependent oxidoreductase 2 FAD-binding" evidence="5">
    <location>
        <begin position="19"/>
        <end position="463"/>
    </location>
</feature>
<dbReference type="OrthoDB" id="7777654at2759"/>
<keyword evidence="7" id="KW-1185">Reference proteome</keyword>
<accession>A0A0U1M6V3</accession>
<evidence type="ECO:0000259" key="5">
    <source>
        <dbReference type="Pfam" id="PF00890"/>
    </source>
</evidence>
<dbReference type="Gene3D" id="3.50.50.60">
    <property type="entry name" value="FAD/NAD(P)-binding domain"/>
    <property type="match status" value="1"/>
</dbReference>
<sequence>MKNDGSVNTRSSGVLKKYDLIVVGSGFAGCMTTLNFLEHAKDLGKKATVALIEAGKEGERCGASRWTPAFFRLDKNNKFDSNFKNEMKVRGSALRNMIYSDHSSNGLADQAYCEKLEREVPYTVQFLLDHGVKIQHQTENNVYLGFHTAQNFAKGDGGGYAIILKLLEHILSFPNVDIMWETNAEQLLTMDDGTVHGVRVRKNNGYFSQVFGKQVMLSCGGFEGNREMMGRYVGPRSEQLGLVAPGLKYNTGYGLRMGLQVGAATAGSFHGLHCELVDTRSSKPEATIWGHSFGIVVNENCKRFYDEGNRSLFATCEVIAYETWRDQNQKVYFITDAPIMRRFRPGWVYDTTDMEPEQGDTIEELAGKLGLNPQDLKQTLDEYNSSIDNKEFNPMVLDGKRTNGLMPNKTNWANPIKVAPFYGYPLTAKVVFTFGGLKVDLDSRVMSMTGAPIPGLYCTGELSGFYYNESMFISISWESTLPTFNVSLRQAFTRTPYPKRARNILTTIVDPPCNSALRCLTFGRLAGKAAAQAL</sequence>
<proteinExistence type="predicted"/>
<dbReference type="PANTHER" id="PTHR43400">
    <property type="entry name" value="FUMARATE REDUCTASE"/>
    <property type="match status" value="1"/>
</dbReference>
<dbReference type="EMBL" id="CVMT01000009">
    <property type="protein sequence ID" value="CRG91268.1"/>
    <property type="molecule type" value="Genomic_DNA"/>
</dbReference>
<dbReference type="Gene3D" id="3.90.700.10">
    <property type="entry name" value="Succinate dehydrogenase/fumarate reductase flavoprotein, catalytic domain"/>
    <property type="match status" value="1"/>
</dbReference>
<dbReference type="PANTHER" id="PTHR43400:SF7">
    <property type="entry name" value="FAD-DEPENDENT OXIDOREDUCTASE 2 FAD BINDING DOMAIN-CONTAINING PROTEIN"/>
    <property type="match status" value="1"/>
</dbReference>
<dbReference type="STRING" id="28573.A0A0U1M6V3"/>
<keyword evidence="3" id="KW-0274">FAD</keyword>
<comment type="cofactor">
    <cofactor evidence="1">
        <name>FAD</name>
        <dbReference type="ChEBI" id="CHEBI:57692"/>
    </cofactor>
</comment>
<evidence type="ECO:0000313" key="7">
    <source>
        <dbReference type="Proteomes" id="UP000054383"/>
    </source>
</evidence>
<keyword evidence="2" id="KW-0285">Flavoprotein</keyword>
<gene>
    <name evidence="6" type="ORF">PISL3812_08316</name>
</gene>
<dbReference type="InterPro" id="IPR036188">
    <property type="entry name" value="FAD/NAD-bd_sf"/>
</dbReference>
<evidence type="ECO:0000256" key="4">
    <source>
        <dbReference type="ARBA" id="ARBA00023002"/>
    </source>
</evidence>
<reference evidence="6 7" key="1">
    <citation type="submission" date="2015-04" db="EMBL/GenBank/DDBJ databases">
        <authorList>
            <person name="Syromyatnikov M.Y."/>
            <person name="Popov V.N."/>
        </authorList>
    </citation>
    <scope>NUCLEOTIDE SEQUENCE [LARGE SCALE GENOMIC DNA]</scope>
    <source>
        <strain evidence="6">WF-38-12</strain>
    </source>
</reference>
<dbReference type="Pfam" id="PF00890">
    <property type="entry name" value="FAD_binding_2"/>
    <property type="match status" value="1"/>
</dbReference>
<dbReference type="AlphaFoldDB" id="A0A0U1M6V3"/>
<dbReference type="GO" id="GO:0016491">
    <property type="term" value="F:oxidoreductase activity"/>
    <property type="evidence" value="ECO:0007669"/>
    <property type="project" value="UniProtKB-KW"/>
</dbReference>
<dbReference type="SUPFAM" id="SSF51905">
    <property type="entry name" value="FAD/NAD(P)-binding domain"/>
    <property type="match status" value="1"/>
</dbReference>
<dbReference type="InterPro" id="IPR003953">
    <property type="entry name" value="FAD-dep_OxRdtase_2_FAD-bd"/>
</dbReference>
<protein>
    <submittedName>
        <fullName evidence="6">Tricarballylate dehydrogenase</fullName>
    </submittedName>
</protein>
<dbReference type="PROSITE" id="PS51257">
    <property type="entry name" value="PROKAR_LIPOPROTEIN"/>
    <property type="match status" value="1"/>
</dbReference>
<name>A0A0U1M6V3_TALIS</name>
<organism evidence="6 7">
    <name type="scientific">Talaromyces islandicus</name>
    <name type="common">Penicillium islandicum</name>
    <dbReference type="NCBI Taxonomy" id="28573"/>
    <lineage>
        <taxon>Eukaryota</taxon>
        <taxon>Fungi</taxon>
        <taxon>Dikarya</taxon>
        <taxon>Ascomycota</taxon>
        <taxon>Pezizomycotina</taxon>
        <taxon>Eurotiomycetes</taxon>
        <taxon>Eurotiomycetidae</taxon>
        <taxon>Eurotiales</taxon>
        <taxon>Trichocomaceae</taxon>
        <taxon>Talaromyces</taxon>
        <taxon>Talaromyces sect. Islandici</taxon>
    </lineage>
</organism>
<dbReference type="OMA" id="WTMAYLR"/>
<dbReference type="SUPFAM" id="SSF56425">
    <property type="entry name" value="Succinate dehydrogenase/fumarate reductase flavoprotein, catalytic domain"/>
    <property type="match status" value="1"/>
</dbReference>
<evidence type="ECO:0000256" key="1">
    <source>
        <dbReference type="ARBA" id="ARBA00001974"/>
    </source>
</evidence>
<evidence type="ECO:0000256" key="3">
    <source>
        <dbReference type="ARBA" id="ARBA00022827"/>
    </source>
</evidence>
<dbReference type="InterPro" id="IPR050315">
    <property type="entry name" value="FAD-oxidoreductase_2"/>
</dbReference>
<evidence type="ECO:0000256" key="2">
    <source>
        <dbReference type="ARBA" id="ARBA00022630"/>
    </source>
</evidence>
<keyword evidence="4" id="KW-0560">Oxidoreductase</keyword>
<dbReference type="Proteomes" id="UP000054383">
    <property type="component" value="Unassembled WGS sequence"/>
</dbReference>